<dbReference type="EMBL" id="JBCITK010000001">
    <property type="protein sequence ID" value="MEN0642841.1"/>
    <property type="molecule type" value="Genomic_DNA"/>
</dbReference>
<sequence>MTFTFQLATIENTQAMCQLMHEAFSIYTDPPSSALLETEDTLKKALQTGEYAALLFDQNQQLLAMCRFIENESSLYFFRFAVKSDLQGSGLGSVFLQRLEAYALERGLTHTTCKVRKNLQQNISFYQKNGYQMDQQFIPDQNYSTPVLLLEKELVKMDKKKTSIASFVLR</sequence>
<protein>
    <submittedName>
        <fullName evidence="2">GNAT family N-acetyltransferase</fullName>
    </submittedName>
</protein>
<dbReference type="Pfam" id="PF00583">
    <property type="entry name" value="Acetyltransf_1"/>
    <property type="match status" value="1"/>
</dbReference>
<dbReference type="InterPro" id="IPR000182">
    <property type="entry name" value="GNAT_dom"/>
</dbReference>
<dbReference type="Gene3D" id="3.40.630.30">
    <property type="match status" value="1"/>
</dbReference>
<organism evidence="2 3">
    <name type="scientific">Alkalicoccobacillus gibsonii</name>
    <dbReference type="NCBI Taxonomy" id="79881"/>
    <lineage>
        <taxon>Bacteria</taxon>
        <taxon>Bacillati</taxon>
        <taxon>Bacillota</taxon>
        <taxon>Bacilli</taxon>
        <taxon>Bacillales</taxon>
        <taxon>Bacillaceae</taxon>
        <taxon>Alkalicoccobacillus</taxon>
    </lineage>
</organism>
<comment type="caution">
    <text evidence="2">The sequence shown here is derived from an EMBL/GenBank/DDBJ whole genome shotgun (WGS) entry which is preliminary data.</text>
</comment>
<dbReference type="PROSITE" id="PS51186">
    <property type="entry name" value="GNAT"/>
    <property type="match status" value="1"/>
</dbReference>
<dbReference type="InterPro" id="IPR016181">
    <property type="entry name" value="Acyl_CoA_acyltransferase"/>
</dbReference>
<accession>A0ABU9VG15</accession>
<gene>
    <name evidence="2" type="ORF">MKY91_06755</name>
</gene>
<dbReference type="CDD" id="cd04301">
    <property type="entry name" value="NAT_SF"/>
    <property type="match status" value="1"/>
</dbReference>
<dbReference type="RefSeq" id="WP_343129880.1">
    <property type="nucleotide sequence ID" value="NZ_JBCITK010000001.1"/>
</dbReference>
<evidence type="ECO:0000313" key="2">
    <source>
        <dbReference type="EMBL" id="MEN0642841.1"/>
    </source>
</evidence>
<dbReference type="SUPFAM" id="SSF55729">
    <property type="entry name" value="Acyl-CoA N-acyltransferases (Nat)"/>
    <property type="match status" value="1"/>
</dbReference>
<name>A0ABU9VG15_9BACI</name>
<reference evidence="2 3" key="1">
    <citation type="submission" date="2024-03" db="EMBL/GenBank/DDBJ databases">
        <title>Bacilli Hybrid Assemblies.</title>
        <authorList>
            <person name="Kovac J."/>
        </authorList>
    </citation>
    <scope>NUCLEOTIDE SEQUENCE [LARGE SCALE GENOMIC DNA]</scope>
    <source>
        <strain evidence="2 3">FSL R7-0666</strain>
    </source>
</reference>
<proteinExistence type="predicted"/>
<evidence type="ECO:0000259" key="1">
    <source>
        <dbReference type="PROSITE" id="PS51186"/>
    </source>
</evidence>
<evidence type="ECO:0000313" key="3">
    <source>
        <dbReference type="Proteomes" id="UP001418796"/>
    </source>
</evidence>
<dbReference type="Proteomes" id="UP001418796">
    <property type="component" value="Unassembled WGS sequence"/>
</dbReference>
<feature type="domain" description="N-acetyltransferase" evidence="1">
    <location>
        <begin position="3"/>
        <end position="155"/>
    </location>
</feature>
<keyword evidence="3" id="KW-1185">Reference proteome</keyword>